<dbReference type="InParanoid" id="J9DAK6"/>
<proteinExistence type="predicted"/>
<dbReference type="HOGENOM" id="CLU_994068_0_0_1"/>
<keyword evidence="2" id="KW-1185">Reference proteome</keyword>
<dbReference type="VEuPathDB" id="MicrosporidiaDB:EDEG_01251"/>
<dbReference type="AlphaFoldDB" id="J9DAK6"/>
<sequence>MFIKFLNSLEKLRLSHHRNQNTVLKDKKFCINFALNKLISWIGNPKTINMCASRYFRLFLILLILARNTSQANPDTDKTKIDVLDINMGETKAQTINIETFLKDFAQNATSWNDFINGTAFSKNSNFVCKDFEEKFLIDKIECWVFSLNFNKKIKLRQSFEAFNSVLIQHYVYIGKLIYLIVTEDMISNKLKLYAKFDEISNAIKNNEIDGSAEIFDFFSDCDFFLTLELFMLKRYNLKAVHIRAFLCNLLDNSNLSVFHLYSLPLIRTLYLLIEKNIIY</sequence>
<dbReference type="Proteomes" id="UP000003163">
    <property type="component" value="Unassembled WGS sequence"/>
</dbReference>
<name>J9DAK6_EDHAE</name>
<comment type="caution">
    <text evidence="1">The sequence shown here is derived from an EMBL/GenBank/DDBJ whole genome shotgun (WGS) entry which is preliminary data.</text>
</comment>
<reference evidence="2" key="2">
    <citation type="submission" date="2015-07" db="EMBL/GenBank/DDBJ databases">
        <title>Contrasting host-pathogen interactions and genome evolution in two generalist and specialist microsporidian pathogens of mosquitoes.</title>
        <authorList>
            <consortium name="The Broad Institute Genomics Platform"/>
            <consortium name="The Broad Institute Genome Sequencing Center for Infectious Disease"/>
            <person name="Cuomo C.A."/>
            <person name="Sanscrainte N.D."/>
            <person name="Goldberg J.M."/>
            <person name="Heiman D."/>
            <person name="Young S."/>
            <person name="Zeng Q."/>
            <person name="Becnel J.J."/>
            <person name="Birren B.W."/>
        </authorList>
    </citation>
    <scope>NUCLEOTIDE SEQUENCE [LARGE SCALE GENOMIC DNA]</scope>
    <source>
        <strain evidence="2">USNM 41457</strain>
    </source>
</reference>
<gene>
    <name evidence="1" type="ORF">EDEG_01251</name>
</gene>
<protein>
    <submittedName>
        <fullName evidence="1">Uncharacterized protein</fullName>
    </submittedName>
</protein>
<dbReference type="EMBL" id="AFBI03000017">
    <property type="protein sequence ID" value="EJW04539.1"/>
    <property type="molecule type" value="Genomic_DNA"/>
</dbReference>
<evidence type="ECO:0000313" key="1">
    <source>
        <dbReference type="EMBL" id="EJW04539.1"/>
    </source>
</evidence>
<evidence type="ECO:0000313" key="2">
    <source>
        <dbReference type="Proteomes" id="UP000003163"/>
    </source>
</evidence>
<accession>J9DAK6</accession>
<reference evidence="1 2" key="1">
    <citation type="submission" date="2011-08" db="EMBL/GenBank/DDBJ databases">
        <authorList>
            <person name="Liu Z.J."/>
            <person name="Shi F.L."/>
            <person name="Lu J.Q."/>
            <person name="Li M."/>
            <person name="Wang Z.L."/>
        </authorList>
    </citation>
    <scope>NUCLEOTIDE SEQUENCE [LARGE SCALE GENOMIC DNA]</scope>
    <source>
        <strain evidence="1 2">USNM 41457</strain>
    </source>
</reference>
<organism evidence="1 2">
    <name type="scientific">Edhazardia aedis (strain USNM 41457)</name>
    <name type="common">Microsporidian parasite</name>
    <dbReference type="NCBI Taxonomy" id="1003232"/>
    <lineage>
        <taxon>Eukaryota</taxon>
        <taxon>Fungi</taxon>
        <taxon>Fungi incertae sedis</taxon>
        <taxon>Microsporidia</taxon>
        <taxon>Edhazardia</taxon>
    </lineage>
</organism>